<name>A0A2T2YMH5_9BACT</name>
<dbReference type="Pfam" id="PF00144">
    <property type="entry name" value="Beta-lactamase"/>
    <property type="match status" value="1"/>
</dbReference>
<evidence type="ECO:0000256" key="1">
    <source>
        <dbReference type="SAM" id="SignalP"/>
    </source>
</evidence>
<protein>
    <submittedName>
        <fullName evidence="3">Serine hydrolase</fullName>
    </submittedName>
</protein>
<dbReference type="SUPFAM" id="SSF56601">
    <property type="entry name" value="beta-lactamase/transpeptidase-like"/>
    <property type="match status" value="1"/>
</dbReference>
<dbReference type="OrthoDB" id="9793489at2"/>
<evidence type="ECO:0000259" key="2">
    <source>
        <dbReference type="Pfam" id="PF00144"/>
    </source>
</evidence>
<keyword evidence="1" id="KW-0732">Signal</keyword>
<feature type="domain" description="Beta-lactamase-related" evidence="2">
    <location>
        <begin position="47"/>
        <end position="327"/>
    </location>
</feature>
<feature type="signal peptide" evidence="1">
    <location>
        <begin position="1"/>
        <end position="23"/>
    </location>
</feature>
<evidence type="ECO:0000313" key="3">
    <source>
        <dbReference type="EMBL" id="PSR56714.1"/>
    </source>
</evidence>
<keyword evidence="3" id="KW-0378">Hydrolase</keyword>
<comment type="caution">
    <text evidence="3">The sequence shown here is derived from an EMBL/GenBank/DDBJ whole genome shotgun (WGS) entry which is preliminary data.</text>
</comment>
<dbReference type="Gene3D" id="3.40.710.10">
    <property type="entry name" value="DD-peptidase/beta-lactamase superfamily"/>
    <property type="match status" value="1"/>
</dbReference>
<feature type="chain" id="PRO_5015511860" evidence="1">
    <location>
        <begin position="24"/>
        <end position="350"/>
    </location>
</feature>
<gene>
    <name evidence="3" type="ORF">AHMF7605_26080</name>
</gene>
<dbReference type="PANTHER" id="PTHR46825">
    <property type="entry name" value="D-ALANYL-D-ALANINE-CARBOXYPEPTIDASE/ENDOPEPTIDASE AMPH"/>
    <property type="match status" value="1"/>
</dbReference>
<organism evidence="3 4">
    <name type="scientific">Adhaeribacter arboris</name>
    <dbReference type="NCBI Taxonomy" id="2072846"/>
    <lineage>
        <taxon>Bacteria</taxon>
        <taxon>Pseudomonadati</taxon>
        <taxon>Bacteroidota</taxon>
        <taxon>Cytophagia</taxon>
        <taxon>Cytophagales</taxon>
        <taxon>Hymenobacteraceae</taxon>
        <taxon>Adhaeribacter</taxon>
    </lineage>
</organism>
<accession>A0A2T2YMH5</accession>
<sequence length="350" mass="39695">MKQLVKLLPFLLSAFLVGSPLFAQPTDDYAAKIDSLIQTTSPRSFNGVILITQKGKTKYAKAYGYADFEQKIPLTIKDNFRIQSNSKQVTAVLILKEVEKGKIDLHSPIRKYFPEIQQTWADTVTVHQLLNFSAGIAEIDQPLVFRPGTDFLYSVIAYTMLGNILEKVTGKTYIQAANNLFKELKMHNTFCYEEAKNHNRVVRGYTSSKSGFKISNVPMTEKERLDFIPAGGIISNVEDLHKWDTKLHHGQILKPENYQLMTTYTIMAQHEAHGPEKIGYGYGVRISDKTSIKHIGHSGKGLGSASIKLYFPEKDVDMIVLENQYSEDSSLHYYFEIKIREIVMNSSLVR</sequence>
<reference evidence="3 4" key="1">
    <citation type="submission" date="2018-03" db="EMBL/GenBank/DDBJ databases">
        <title>Adhaeribacter sp. HMF7605 Genome sequencing and assembly.</title>
        <authorList>
            <person name="Kang H."/>
            <person name="Kang J."/>
            <person name="Cha I."/>
            <person name="Kim H."/>
            <person name="Joh K."/>
        </authorList>
    </citation>
    <scope>NUCLEOTIDE SEQUENCE [LARGE SCALE GENOMIC DNA]</scope>
    <source>
        <strain evidence="3 4">HMF7605</strain>
    </source>
</reference>
<dbReference type="EMBL" id="PYFT01000001">
    <property type="protein sequence ID" value="PSR56714.1"/>
    <property type="molecule type" value="Genomic_DNA"/>
</dbReference>
<keyword evidence="4" id="KW-1185">Reference proteome</keyword>
<dbReference type="Proteomes" id="UP000240357">
    <property type="component" value="Unassembled WGS sequence"/>
</dbReference>
<dbReference type="GO" id="GO:0016787">
    <property type="term" value="F:hydrolase activity"/>
    <property type="evidence" value="ECO:0007669"/>
    <property type="project" value="UniProtKB-KW"/>
</dbReference>
<dbReference type="InterPro" id="IPR050491">
    <property type="entry name" value="AmpC-like"/>
</dbReference>
<dbReference type="InterPro" id="IPR001466">
    <property type="entry name" value="Beta-lactam-related"/>
</dbReference>
<dbReference type="RefSeq" id="WP_106932890.1">
    <property type="nucleotide sequence ID" value="NZ_PYFT01000001.1"/>
</dbReference>
<dbReference type="AlphaFoldDB" id="A0A2T2YMH5"/>
<dbReference type="PANTHER" id="PTHR46825:SF9">
    <property type="entry name" value="BETA-LACTAMASE-RELATED DOMAIN-CONTAINING PROTEIN"/>
    <property type="match status" value="1"/>
</dbReference>
<proteinExistence type="predicted"/>
<dbReference type="InterPro" id="IPR012338">
    <property type="entry name" value="Beta-lactam/transpept-like"/>
</dbReference>
<evidence type="ECO:0000313" key="4">
    <source>
        <dbReference type="Proteomes" id="UP000240357"/>
    </source>
</evidence>